<dbReference type="PANTHER" id="PTHR12000">
    <property type="entry name" value="HEMOGLOBINASE FAMILY MEMBER"/>
    <property type="match status" value="1"/>
</dbReference>
<comment type="similarity">
    <text evidence="1">Belongs to the peptidase C13 family.</text>
</comment>
<name>A0ABQ9WR63_9EUKA</name>
<dbReference type="PRINTS" id="PR00776">
    <property type="entry name" value="HEMOGLOBNASE"/>
</dbReference>
<evidence type="ECO:0000313" key="2">
    <source>
        <dbReference type="EMBL" id="KAK2941984.1"/>
    </source>
</evidence>
<dbReference type="Gene3D" id="3.40.50.1460">
    <property type="match status" value="1"/>
</dbReference>
<evidence type="ECO:0000256" key="1">
    <source>
        <dbReference type="ARBA" id="ARBA00009941"/>
    </source>
</evidence>
<protein>
    <submittedName>
        <fullName evidence="2">Vacuolar-processing enzyme</fullName>
        <ecNumber evidence="2">3.4.22.-</ecNumber>
    </submittedName>
</protein>
<keyword evidence="3" id="KW-1185">Reference proteome</keyword>
<gene>
    <name evidence="2" type="ORF">BLNAU_23107</name>
</gene>
<dbReference type="Pfam" id="PF01650">
    <property type="entry name" value="Peptidase_C13"/>
    <property type="match status" value="1"/>
</dbReference>
<comment type="caution">
    <text evidence="2">The sequence shown here is derived from an EMBL/GenBank/DDBJ whole genome shotgun (WGS) entry which is preliminary data.</text>
</comment>
<organism evidence="2 3">
    <name type="scientific">Blattamonas nauphoetae</name>
    <dbReference type="NCBI Taxonomy" id="2049346"/>
    <lineage>
        <taxon>Eukaryota</taxon>
        <taxon>Metamonada</taxon>
        <taxon>Preaxostyla</taxon>
        <taxon>Oxymonadida</taxon>
        <taxon>Blattamonas</taxon>
    </lineage>
</organism>
<accession>A0ABQ9WR63</accession>
<keyword evidence="2" id="KW-0378">Hydrolase</keyword>
<dbReference type="PANTHER" id="PTHR12000:SF42">
    <property type="entry name" value="LEGUMAIN"/>
    <property type="match status" value="1"/>
</dbReference>
<dbReference type="InterPro" id="IPR001096">
    <property type="entry name" value="Peptidase_C13"/>
</dbReference>
<evidence type="ECO:0000313" key="3">
    <source>
        <dbReference type="Proteomes" id="UP001281761"/>
    </source>
</evidence>
<dbReference type="Proteomes" id="UP001281761">
    <property type="component" value="Unassembled WGS sequence"/>
</dbReference>
<dbReference type="EMBL" id="JARBJD010000445">
    <property type="protein sequence ID" value="KAK2941984.1"/>
    <property type="molecule type" value="Genomic_DNA"/>
</dbReference>
<reference evidence="2 3" key="1">
    <citation type="journal article" date="2022" name="bioRxiv">
        <title>Genomics of Preaxostyla Flagellates Illuminates Evolutionary Transitions and the Path Towards Mitochondrial Loss.</title>
        <authorList>
            <person name="Novak L.V.F."/>
            <person name="Treitli S.C."/>
            <person name="Pyrih J."/>
            <person name="Halakuc P."/>
            <person name="Pipaliya S.V."/>
            <person name="Vacek V."/>
            <person name="Brzon O."/>
            <person name="Soukal P."/>
            <person name="Eme L."/>
            <person name="Dacks J.B."/>
            <person name="Karnkowska A."/>
            <person name="Elias M."/>
            <person name="Hampl V."/>
        </authorList>
    </citation>
    <scope>NUCLEOTIDE SEQUENCE [LARGE SCALE GENOMIC DNA]</scope>
    <source>
        <strain evidence="2">NAU3</strain>
        <tissue evidence="2">Gut</tissue>
    </source>
</reference>
<dbReference type="GO" id="GO:0016787">
    <property type="term" value="F:hydrolase activity"/>
    <property type="evidence" value="ECO:0007669"/>
    <property type="project" value="UniProtKB-KW"/>
</dbReference>
<proteinExistence type="inferred from homology"/>
<dbReference type="EC" id="3.4.22.-" evidence="2"/>
<sequence>MPIGTEPPQVTASATGKFPGQIFNYPDGPNVYIGTDNIDYTGRDVTAEKFFAVLKGDRAKAGGKVLETTENDNIFIHYNDHGNPGFVFFPTGGHGYAKDLKATLAYMTAHKRYKHILFYMEACFSGTMFDKILKNNTGIYAVTAANTQESSYAEYCGISKYRGACLSNEFSQRWMEISDAVDLKSYSVQRQFETARSKTTGSHVMEYGDLSLKSLPLSEFQAGTDEKSFLPPDLQDYVHMMKKSPDMGVSVPQTEAHIFTLQSMAENDPFGPIAKEYHEQYQLKIEEARRSDSLAAFFQTTVKDALRNAISPDDSDLYKWTLETYEEKCGRLNEFNLWNNAAVLAQAVQDGKLNDAKSRRRKTQYTATFSLAEAPTEKTIPVVFTAGTVKSTVSVDFAAAATSATKVIEIVDTATDGRLVKGTAYIIISTGYTCNKATFTPEDLHKLTISSKRNVEGDKPDGAKDTIALTILNGLRIEQRIPAGTDVTATLEINDQLKWENQAFKYAEGAKSVASVAAALFAVLVLVF</sequence>